<reference evidence="6" key="1">
    <citation type="submission" date="2022-06" db="EMBL/GenBank/DDBJ databases">
        <title>Physiological and biochemical characterization and genomic elucidation of a strain of the genus Ensifer adhaerens M8 that combines arsenic oxidation and chromium reduction.</title>
        <authorList>
            <person name="Li X."/>
            <person name="Yu c."/>
        </authorList>
    </citation>
    <scope>NUCLEOTIDE SEQUENCE</scope>
    <source>
        <strain evidence="6">M8</strain>
        <plasmid evidence="6">pB</plasmid>
    </source>
</reference>
<dbReference type="GO" id="GO:0005829">
    <property type="term" value="C:cytosol"/>
    <property type="evidence" value="ECO:0007669"/>
    <property type="project" value="TreeGrafter"/>
</dbReference>
<dbReference type="InterPro" id="IPR009057">
    <property type="entry name" value="Homeodomain-like_sf"/>
</dbReference>
<dbReference type="PANTHER" id="PTHR47894">
    <property type="entry name" value="HTH-TYPE TRANSCRIPTIONAL REGULATOR GADX"/>
    <property type="match status" value="1"/>
</dbReference>
<evidence type="ECO:0000259" key="5">
    <source>
        <dbReference type="PROSITE" id="PS01124"/>
    </source>
</evidence>
<dbReference type="InterPro" id="IPR018060">
    <property type="entry name" value="HTH_AraC"/>
</dbReference>
<dbReference type="GO" id="GO:0003700">
    <property type="term" value="F:DNA-binding transcription factor activity"/>
    <property type="evidence" value="ECO:0007669"/>
    <property type="project" value="InterPro"/>
</dbReference>
<proteinExistence type="predicted"/>
<accession>A0A9Q8YHS8</accession>
<evidence type="ECO:0000256" key="1">
    <source>
        <dbReference type="ARBA" id="ARBA00023015"/>
    </source>
</evidence>
<dbReference type="InterPro" id="IPR020449">
    <property type="entry name" value="Tscrpt_reg_AraC-type_HTH"/>
</dbReference>
<feature type="region of interest" description="Disordered" evidence="4">
    <location>
        <begin position="305"/>
        <end position="325"/>
    </location>
</feature>
<dbReference type="SUPFAM" id="SSF46689">
    <property type="entry name" value="Homeodomain-like"/>
    <property type="match status" value="1"/>
</dbReference>
<dbReference type="SMART" id="SM00342">
    <property type="entry name" value="HTH_ARAC"/>
    <property type="match status" value="1"/>
</dbReference>
<dbReference type="PROSITE" id="PS01124">
    <property type="entry name" value="HTH_ARAC_FAMILY_2"/>
    <property type="match status" value="1"/>
</dbReference>
<evidence type="ECO:0000256" key="2">
    <source>
        <dbReference type="ARBA" id="ARBA00023125"/>
    </source>
</evidence>
<keyword evidence="1" id="KW-0805">Transcription regulation</keyword>
<feature type="domain" description="HTH araC/xylS-type" evidence="5">
    <location>
        <begin position="208"/>
        <end position="306"/>
    </location>
</feature>
<dbReference type="AlphaFoldDB" id="A0A9Q8YHS8"/>
<keyword evidence="6" id="KW-0614">Plasmid</keyword>
<evidence type="ECO:0000313" key="6">
    <source>
        <dbReference type="EMBL" id="USJ27769.1"/>
    </source>
</evidence>
<dbReference type="Pfam" id="PF12833">
    <property type="entry name" value="HTH_18"/>
    <property type="match status" value="1"/>
</dbReference>
<dbReference type="PANTHER" id="PTHR47894:SF1">
    <property type="entry name" value="HTH-TYPE TRANSCRIPTIONAL REGULATOR VQSM"/>
    <property type="match status" value="1"/>
</dbReference>
<gene>
    <name evidence="6" type="ORF">NE863_28160</name>
</gene>
<keyword evidence="2" id="KW-0238">DNA-binding</keyword>
<dbReference type="RefSeq" id="WP_244496894.1">
    <property type="nucleotide sequence ID" value="NZ_CP098809.1"/>
</dbReference>
<dbReference type="Proteomes" id="UP001055460">
    <property type="component" value="Plasmid pB"/>
</dbReference>
<evidence type="ECO:0000313" key="7">
    <source>
        <dbReference type="Proteomes" id="UP001055460"/>
    </source>
</evidence>
<evidence type="ECO:0000256" key="3">
    <source>
        <dbReference type="ARBA" id="ARBA00023163"/>
    </source>
</evidence>
<geneLocation type="plasmid" evidence="6 7">
    <name>pB</name>
</geneLocation>
<sequence length="325" mass="35490">MLRANRAAGFDVELIEDRNVYIPQQSVVGFVEAMARAVGDANLGLLLVPNMDVSAYGSFGRFITEADTLGEAIKRSIVALQYHSTFDNLTVTTTKEELRFGYKFALAGSRGYESVACAAAGELLSLFKAYLPDHWHPLRIELDIPTPSHTSLFENVFQCPVIFNAPAVAVVVERHRLMAASRRTSRSILTLEDVARDRPGGAPRSLLEIATAQIRAQLLAGDVSIEDAARTMDTSVRTLQRELRQAGADFRSLTSAVRMQRATEMLRDGNVSITNISEDLGYSSPAGFSRAFRKATGFGPREFRVKENLSTADPDSESAARSGGL</sequence>
<evidence type="ECO:0000256" key="4">
    <source>
        <dbReference type="SAM" id="MobiDB-lite"/>
    </source>
</evidence>
<dbReference type="GO" id="GO:0000976">
    <property type="term" value="F:transcription cis-regulatory region binding"/>
    <property type="evidence" value="ECO:0007669"/>
    <property type="project" value="TreeGrafter"/>
</dbReference>
<dbReference type="InterPro" id="IPR032687">
    <property type="entry name" value="AraC-type_N"/>
</dbReference>
<protein>
    <submittedName>
        <fullName evidence="6">AraC family transcriptional regulator</fullName>
    </submittedName>
</protein>
<dbReference type="EMBL" id="CP098809">
    <property type="protein sequence ID" value="USJ27769.1"/>
    <property type="molecule type" value="Genomic_DNA"/>
</dbReference>
<name>A0A9Q8YHS8_ENSAD</name>
<dbReference type="Gene3D" id="1.10.10.60">
    <property type="entry name" value="Homeodomain-like"/>
    <property type="match status" value="1"/>
</dbReference>
<keyword evidence="3" id="KW-0804">Transcription</keyword>
<dbReference type="PRINTS" id="PR00032">
    <property type="entry name" value="HTHARAC"/>
</dbReference>
<dbReference type="Pfam" id="PF12625">
    <property type="entry name" value="Arabinose_bd"/>
    <property type="match status" value="1"/>
</dbReference>
<organism evidence="6 7">
    <name type="scientific">Ensifer adhaerens</name>
    <name type="common">Sinorhizobium morelense</name>
    <dbReference type="NCBI Taxonomy" id="106592"/>
    <lineage>
        <taxon>Bacteria</taxon>
        <taxon>Pseudomonadati</taxon>
        <taxon>Pseudomonadota</taxon>
        <taxon>Alphaproteobacteria</taxon>
        <taxon>Hyphomicrobiales</taxon>
        <taxon>Rhizobiaceae</taxon>
        <taxon>Sinorhizobium/Ensifer group</taxon>
        <taxon>Ensifer</taxon>
    </lineage>
</organism>